<dbReference type="SUPFAM" id="SSF140990">
    <property type="entry name" value="FtsH protease domain-like"/>
    <property type="match status" value="1"/>
</dbReference>
<dbReference type="InterPro" id="IPR037219">
    <property type="entry name" value="Peptidase_M41-like"/>
</dbReference>
<sequence length="625" mass="68034">MAIKKQPQPRRTRQLGNILLLVSGVFLLINLFLPNLFAAPIPRVPYSLFIHQVQDQEVARVSIGQDEIRYQVKTETGEPGEIFSTTPIFDLELPKRLEDNGIEFAAIPPAKNNWFGSLLSWVIPPLIFVAVWQFFLNRGSGGQQGVLSIGKSRAKVYVEGDSDKITFADVAGVEEAKAELVEIVDFLKTPQRFLQIGARIPKGVLLVGPPGTGKTLLARAVAGEAGVPFFSISGSEFVELFVGVGSSRVRDLFEQAKKQAPCIIFIDELDAIGKSRASSGFYGGNDEREQTLNQLLTEMDGFSAGEQTVIVLAATNRPETLDPALLRPGRFDRQVLVDRPDLQGRLAILNIHAKEVKLGDDVDLKAIATRTPGFAGADLANLVNEAALLAARNNRTAVAQEDFAEAIERVVAGLEKKSRVLNDKEKKIVAYHEVGHAMVGAVMPGTNRVEKISIVPRGMAALGYTLQLPTEDRFLMSEAELHGQIATLLGGRAAEEIVFGSITTGASNDLQRATDLAERMVTTYGMSKVLGPLAYQQGQPNNFLGNEGQNPRRLVSPQTAEAIDQEVKGIVEKAHQQALGILQQNRELLETIATKLLDTEVIEGEELQTYLEQVKPSEVPAPAVV</sequence>
<feature type="binding site" evidence="15">
    <location>
        <position position="509"/>
    </location>
    <ligand>
        <name>Zn(2+)</name>
        <dbReference type="ChEBI" id="CHEBI:29105"/>
        <note>catalytic</note>
    </ligand>
</feature>
<dbReference type="GO" id="GO:0030163">
    <property type="term" value="P:protein catabolic process"/>
    <property type="evidence" value="ECO:0007669"/>
    <property type="project" value="UniProtKB-UniRule"/>
</dbReference>
<evidence type="ECO:0000313" key="18">
    <source>
        <dbReference type="EMBL" id="WAL59664.1"/>
    </source>
</evidence>
<keyword evidence="7 15" id="KW-0862">Zinc</keyword>
<feature type="domain" description="AAA+ ATPase" evidence="17">
    <location>
        <begin position="200"/>
        <end position="341"/>
    </location>
</feature>
<keyword evidence="11 15" id="KW-0793">Thylakoid</keyword>
<dbReference type="InterPro" id="IPR003593">
    <property type="entry name" value="AAA+_ATPase"/>
</dbReference>
<dbReference type="InterPro" id="IPR003959">
    <property type="entry name" value="ATPase_AAA_core"/>
</dbReference>
<evidence type="ECO:0000256" key="15">
    <source>
        <dbReference type="HAMAP-Rule" id="MF_01458"/>
    </source>
</evidence>
<name>A0A9E8ZAM5_9CYAN</name>
<comment type="similarity">
    <text evidence="14 15">In the central section; belongs to the AAA ATPase family.</text>
</comment>
<dbReference type="FunFam" id="1.20.58.760:FF:000001">
    <property type="entry name" value="ATP-dependent zinc metalloprotease FtsH"/>
    <property type="match status" value="1"/>
</dbReference>
<gene>
    <name evidence="18" type="primary">ftsH4</name>
    <name evidence="15" type="synonym">ftsH</name>
    <name evidence="18" type="ORF">OXH18_21210</name>
</gene>
<dbReference type="InterPro" id="IPR027417">
    <property type="entry name" value="P-loop_NTPase"/>
</dbReference>
<reference evidence="18" key="1">
    <citation type="submission" date="2022-12" db="EMBL/GenBank/DDBJ databases">
        <title>Polyphasic identification of a Novel Hot-Spring Cyanobacterium Ocullathermofonsia sinensis gen nov. sp. nov. and Genomic Insights on its Adaptations to the Thermal Habitat.</title>
        <authorList>
            <person name="Daroch M."/>
            <person name="Tang J."/>
            <person name="Jiang Y."/>
        </authorList>
    </citation>
    <scope>NUCLEOTIDE SEQUENCE</scope>
    <source>
        <strain evidence="18">PKUAC-SCTA174</strain>
    </source>
</reference>
<organism evidence="18 19">
    <name type="scientific">Thermocoleostomius sinensis A174</name>
    <dbReference type="NCBI Taxonomy" id="2016057"/>
    <lineage>
        <taxon>Bacteria</taxon>
        <taxon>Bacillati</taxon>
        <taxon>Cyanobacteriota</taxon>
        <taxon>Cyanophyceae</taxon>
        <taxon>Oculatellales</taxon>
        <taxon>Oculatellaceae</taxon>
        <taxon>Thermocoleostomius</taxon>
    </lineage>
</organism>
<evidence type="ECO:0000256" key="4">
    <source>
        <dbReference type="ARBA" id="ARBA00022723"/>
    </source>
</evidence>
<dbReference type="PANTHER" id="PTHR23076">
    <property type="entry name" value="METALLOPROTEASE M41 FTSH"/>
    <property type="match status" value="1"/>
</dbReference>
<dbReference type="GO" id="GO:0005524">
    <property type="term" value="F:ATP binding"/>
    <property type="evidence" value="ECO:0007669"/>
    <property type="project" value="UniProtKB-UniRule"/>
</dbReference>
<dbReference type="Pfam" id="PF01434">
    <property type="entry name" value="Peptidase_M41"/>
    <property type="match status" value="1"/>
</dbReference>
<comment type="cofactor">
    <cofactor evidence="15">
        <name>Zn(2+)</name>
        <dbReference type="ChEBI" id="CHEBI:29105"/>
    </cofactor>
    <text evidence="15">Binds 1 zinc ion per subunit.</text>
</comment>
<dbReference type="PROSITE" id="PS00674">
    <property type="entry name" value="AAA"/>
    <property type="match status" value="1"/>
</dbReference>
<dbReference type="CDD" id="cd19501">
    <property type="entry name" value="RecA-like_FtsH"/>
    <property type="match status" value="1"/>
</dbReference>
<dbReference type="InterPro" id="IPR041569">
    <property type="entry name" value="AAA_lid_3"/>
</dbReference>
<dbReference type="Pfam" id="PF00004">
    <property type="entry name" value="AAA"/>
    <property type="match status" value="1"/>
</dbReference>
<dbReference type="RefSeq" id="WP_268609458.1">
    <property type="nucleotide sequence ID" value="NZ_CP113797.1"/>
</dbReference>
<evidence type="ECO:0000256" key="1">
    <source>
        <dbReference type="ARBA" id="ARBA00010044"/>
    </source>
</evidence>
<evidence type="ECO:0000256" key="2">
    <source>
        <dbReference type="ARBA" id="ARBA00022670"/>
    </source>
</evidence>
<evidence type="ECO:0000256" key="7">
    <source>
        <dbReference type="ARBA" id="ARBA00022833"/>
    </source>
</evidence>
<dbReference type="Gene3D" id="3.30.720.210">
    <property type="match status" value="1"/>
</dbReference>
<dbReference type="EMBL" id="CP113797">
    <property type="protein sequence ID" value="WAL59664.1"/>
    <property type="molecule type" value="Genomic_DNA"/>
</dbReference>
<evidence type="ECO:0000256" key="5">
    <source>
        <dbReference type="ARBA" id="ARBA00022741"/>
    </source>
</evidence>
<dbReference type="HAMAP" id="MF_01458">
    <property type="entry name" value="FtsH"/>
    <property type="match status" value="1"/>
</dbReference>
<keyword evidence="5 15" id="KW-0547">Nucleotide-binding</keyword>
<dbReference type="GO" id="GO:0016887">
    <property type="term" value="F:ATP hydrolysis activity"/>
    <property type="evidence" value="ECO:0007669"/>
    <property type="project" value="UniProtKB-UniRule"/>
</dbReference>
<dbReference type="SUPFAM" id="SSF52540">
    <property type="entry name" value="P-loop containing nucleoside triphosphate hydrolases"/>
    <property type="match status" value="1"/>
</dbReference>
<evidence type="ECO:0000256" key="9">
    <source>
        <dbReference type="ARBA" id="ARBA00022989"/>
    </source>
</evidence>
<keyword evidence="6 15" id="KW-0378">Hydrolase</keyword>
<dbReference type="NCBIfam" id="TIGR01241">
    <property type="entry name" value="FtsH_fam"/>
    <property type="match status" value="1"/>
</dbReference>
<dbReference type="InterPro" id="IPR005936">
    <property type="entry name" value="FtsH"/>
</dbReference>
<evidence type="ECO:0000256" key="14">
    <source>
        <dbReference type="ARBA" id="ARBA00061570"/>
    </source>
</evidence>
<proteinExistence type="inferred from homology"/>
<evidence type="ECO:0000256" key="13">
    <source>
        <dbReference type="ARBA" id="ARBA00060402"/>
    </source>
</evidence>
<dbReference type="FunFam" id="3.40.50.300:FF:000001">
    <property type="entry name" value="ATP-dependent zinc metalloprotease FtsH"/>
    <property type="match status" value="1"/>
</dbReference>
<dbReference type="AlphaFoldDB" id="A0A9E8ZAM5"/>
<dbReference type="GO" id="GO:0008270">
    <property type="term" value="F:zinc ion binding"/>
    <property type="evidence" value="ECO:0007669"/>
    <property type="project" value="UniProtKB-UniRule"/>
</dbReference>
<dbReference type="FunFam" id="1.10.8.60:FF:000001">
    <property type="entry name" value="ATP-dependent zinc metalloprotease FtsH"/>
    <property type="match status" value="1"/>
</dbReference>
<comment type="subcellular location">
    <subcellularLocation>
        <location evidence="13 15">Cellular thylakoid membrane</location>
        <topology evidence="13 15">Multi-pass membrane protein</topology>
        <orientation evidence="13 15">Stromal side</orientation>
    </subcellularLocation>
</comment>
<keyword evidence="2 15" id="KW-0645">Protease</keyword>
<dbReference type="Pfam" id="PF17862">
    <property type="entry name" value="AAA_lid_3"/>
    <property type="match status" value="1"/>
</dbReference>
<evidence type="ECO:0000256" key="12">
    <source>
        <dbReference type="ARBA" id="ARBA00023136"/>
    </source>
</evidence>
<evidence type="ECO:0000259" key="17">
    <source>
        <dbReference type="SMART" id="SM00382"/>
    </source>
</evidence>
<accession>A0A9E8ZAM5</accession>
<comment type="function">
    <text evidence="15">Acts as a processive, ATP-dependent zinc metallopeptidase for both cytoplasmic and membrane proteins. Plays a role in the quality control of integral membrane proteins.</text>
</comment>
<feature type="binding site" evidence="15">
    <location>
        <position position="432"/>
    </location>
    <ligand>
        <name>Zn(2+)</name>
        <dbReference type="ChEBI" id="CHEBI:29105"/>
        <note>catalytic</note>
    </ligand>
</feature>
<dbReference type="SMART" id="SM00382">
    <property type="entry name" value="AAA"/>
    <property type="match status" value="1"/>
</dbReference>
<dbReference type="GO" id="GO:0004176">
    <property type="term" value="F:ATP-dependent peptidase activity"/>
    <property type="evidence" value="ECO:0007669"/>
    <property type="project" value="InterPro"/>
</dbReference>
<dbReference type="EC" id="3.4.24.-" evidence="15"/>
<feature type="binding site" evidence="15">
    <location>
        <position position="436"/>
    </location>
    <ligand>
        <name>Zn(2+)</name>
        <dbReference type="ChEBI" id="CHEBI:29105"/>
        <note>catalytic</note>
    </ligand>
</feature>
<dbReference type="GO" id="GO:0031676">
    <property type="term" value="C:plasma membrane-derived thylakoid membrane"/>
    <property type="evidence" value="ECO:0007669"/>
    <property type="project" value="UniProtKB-SubCell"/>
</dbReference>
<keyword evidence="9 15" id="KW-1133">Transmembrane helix</keyword>
<dbReference type="GO" id="GO:0006508">
    <property type="term" value="P:proteolysis"/>
    <property type="evidence" value="ECO:0007669"/>
    <property type="project" value="UniProtKB-KW"/>
</dbReference>
<evidence type="ECO:0000256" key="16">
    <source>
        <dbReference type="RuleBase" id="RU003651"/>
    </source>
</evidence>
<dbReference type="InterPro" id="IPR000642">
    <property type="entry name" value="Peptidase_M41"/>
</dbReference>
<dbReference type="InterPro" id="IPR011546">
    <property type="entry name" value="Pept_M41_FtsH_extracell"/>
</dbReference>
<dbReference type="Gene3D" id="1.20.58.760">
    <property type="entry name" value="Peptidase M41"/>
    <property type="match status" value="1"/>
</dbReference>
<dbReference type="Gene3D" id="3.40.50.300">
    <property type="entry name" value="P-loop containing nucleotide triphosphate hydrolases"/>
    <property type="match status" value="1"/>
</dbReference>
<dbReference type="GO" id="GO:0004222">
    <property type="term" value="F:metalloendopeptidase activity"/>
    <property type="evidence" value="ECO:0007669"/>
    <property type="project" value="InterPro"/>
</dbReference>
<keyword evidence="8 15" id="KW-0067">ATP-binding</keyword>
<feature type="active site" evidence="15">
    <location>
        <position position="433"/>
    </location>
</feature>
<evidence type="ECO:0000256" key="10">
    <source>
        <dbReference type="ARBA" id="ARBA00023049"/>
    </source>
</evidence>
<dbReference type="Pfam" id="PF06480">
    <property type="entry name" value="FtsH_ext"/>
    <property type="match status" value="1"/>
</dbReference>
<dbReference type="KEGG" id="tsin:OXH18_21210"/>
<keyword evidence="3 15" id="KW-0812">Transmembrane</keyword>
<feature type="binding site" evidence="15">
    <location>
        <begin position="208"/>
        <end position="215"/>
    </location>
    <ligand>
        <name>ATP</name>
        <dbReference type="ChEBI" id="CHEBI:30616"/>
    </ligand>
</feature>
<dbReference type="Proteomes" id="UP001163152">
    <property type="component" value="Chromosome"/>
</dbReference>
<evidence type="ECO:0000256" key="6">
    <source>
        <dbReference type="ARBA" id="ARBA00022801"/>
    </source>
</evidence>
<keyword evidence="4 15" id="KW-0479">Metal-binding</keyword>
<comment type="subunit">
    <text evidence="15">Homohexamer.</text>
</comment>
<comment type="similarity">
    <text evidence="16">Belongs to the AAA ATPase family.</text>
</comment>
<comment type="similarity">
    <text evidence="1 15">In the C-terminal section; belongs to the peptidase M41 family.</text>
</comment>
<evidence type="ECO:0000313" key="19">
    <source>
        <dbReference type="Proteomes" id="UP001163152"/>
    </source>
</evidence>
<dbReference type="InterPro" id="IPR003960">
    <property type="entry name" value="ATPase_AAA_CS"/>
</dbReference>
<dbReference type="Gene3D" id="1.10.8.60">
    <property type="match status" value="1"/>
</dbReference>
<dbReference type="PANTHER" id="PTHR23076:SF113">
    <property type="entry name" value="ATP-DEPENDENT ZINC METALLOPROTEASE FTSH 1, CHLOROPLASTIC-RELATED"/>
    <property type="match status" value="1"/>
</dbReference>
<evidence type="ECO:0000256" key="3">
    <source>
        <dbReference type="ARBA" id="ARBA00022692"/>
    </source>
</evidence>
<evidence type="ECO:0000256" key="11">
    <source>
        <dbReference type="ARBA" id="ARBA00023078"/>
    </source>
</evidence>
<evidence type="ECO:0000256" key="8">
    <source>
        <dbReference type="ARBA" id="ARBA00022840"/>
    </source>
</evidence>
<protein>
    <recommendedName>
        <fullName evidence="15">ATP-dependent zinc metalloprotease FtsH</fullName>
        <ecNumber evidence="15">3.4.24.-</ecNumber>
    </recommendedName>
</protein>
<keyword evidence="10 15" id="KW-0482">Metalloprotease</keyword>
<keyword evidence="12 15" id="KW-0472">Membrane</keyword>
<keyword evidence="19" id="KW-1185">Reference proteome</keyword>